<dbReference type="InterPro" id="IPR044736">
    <property type="entry name" value="Gid1/RanBPM/SPLA_SPRY"/>
</dbReference>
<dbReference type="InterPro" id="IPR050618">
    <property type="entry name" value="Ubq-SigPath_Reg"/>
</dbReference>
<keyword evidence="3" id="KW-0812">Transmembrane</keyword>
<name>A0A914GY83_GLORO</name>
<dbReference type="InterPro" id="IPR001870">
    <property type="entry name" value="B30.2/SPRY"/>
</dbReference>
<dbReference type="CDD" id="cd12885">
    <property type="entry name" value="SPRY_RanBP_like"/>
    <property type="match status" value="1"/>
</dbReference>
<reference evidence="6" key="1">
    <citation type="submission" date="2022-11" db="UniProtKB">
        <authorList>
            <consortium name="WormBaseParasite"/>
        </authorList>
    </citation>
    <scope>IDENTIFICATION</scope>
</reference>
<sequence>MEEYQKQQQHNIDESAKMEEYQKQQQHNIDESAEMEQLNMDYLKSDQKQISAPIDQGTSQLMEEYPKQQQQNIDALTDLEIVGKIENLVTILARACQWRRYDPYRIAGAIVLFIFIIYTALQLNEQNEKLNEMRLEMAEMAESLKSVQAMVGAEMENGNFAMAAFEEEEQTKLEELKLLREKIKRFELELTGMKQIDPFRIAGAIVLFIFVLYTVHRFSNKIAELEGHQNQQQQNIDALTEAQKRNGLIPQQNRWNSSMCHKDLKLSEPDPLIVQNNGNWAVSSVLAVEPISKEFFGISYFEVKIEKKDGDSDIQIGLANKEMPLDKRIQEHAGAYGYDSCGRFWGHEVAGCSHGNNGRPYIYGKPSFGVGDVIGCGVNLATRQIFYTLNGQRLETGGLFVTFAADLFPCVTLPCDQQLNSSDSGVPSSTSNAISNEVDNCLDQSVLSMAEKAENLRGCSLRIGRIAPI</sequence>
<evidence type="ECO:0000313" key="6">
    <source>
        <dbReference type="WBParaSite" id="Gr19_v10_g12303.t1"/>
    </source>
</evidence>
<dbReference type="InterPro" id="IPR013320">
    <property type="entry name" value="ConA-like_dom_sf"/>
</dbReference>
<dbReference type="AlphaFoldDB" id="A0A914GY83"/>
<dbReference type="PROSITE" id="PS50188">
    <property type="entry name" value="B302_SPRY"/>
    <property type="match status" value="1"/>
</dbReference>
<feature type="transmembrane region" description="Helical" evidence="3">
    <location>
        <begin position="198"/>
        <end position="215"/>
    </location>
</feature>
<proteinExistence type="predicted"/>
<feature type="domain" description="B30.2/SPRY" evidence="4">
    <location>
        <begin position="231"/>
        <end position="429"/>
    </location>
</feature>
<keyword evidence="5" id="KW-1185">Reference proteome</keyword>
<dbReference type="WBParaSite" id="Gr19_v10_g12303.t1">
    <property type="protein sequence ID" value="Gr19_v10_g12303.t1"/>
    <property type="gene ID" value="Gr19_v10_g12303"/>
</dbReference>
<accession>A0A914GY83</accession>
<dbReference type="PANTHER" id="PTHR12864">
    <property type="entry name" value="RAN BINDING PROTEIN 9-RELATED"/>
    <property type="match status" value="1"/>
</dbReference>
<keyword evidence="3" id="KW-0472">Membrane</keyword>
<dbReference type="InterPro" id="IPR043136">
    <property type="entry name" value="B30.2/SPRY_sf"/>
</dbReference>
<evidence type="ECO:0000256" key="2">
    <source>
        <dbReference type="SAM" id="MobiDB-lite"/>
    </source>
</evidence>
<keyword evidence="3" id="KW-1133">Transmembrane helix</keyword>
<feature type="transmembrane region" description="Helical" evidence="3">
    <location>
        <begin position="104"/>
        <end position="123"/>
    </location>
</feature>
<dbReference type="SMART" id="SM00449">
    <property type="entry name" value="SPRY"/>
    <property type="match status" value="1"/>
</dbReference>
<dbReference type="Gene3D" id="2.60.120.920">
    <property type="match status" value="1"/>
</dbReference>
<feature type="coiled-coil region" evidence="1">
    <location>
        <begin position="123"/>
        <end position="196"/>
    </location>
</feature>
<feature type="region of interest" description="Disordered" evidence="2">
    <location>
        <begin position="1"/>
        <end position="38"/>
    </location>
</feature>
<dbReference type="Pfam" id="PF00622">
    <property type="entry name" value="SPRY"/>
    <property type="match status" value="1"/>
</dbReference>
<evidence type="ECO:0000256" key="3">
    <source>
        <dbReference type="SAM" id="Phobius"/>
    </source>
</evidence>
<protein>
    <submittedName>
        <fullName evidence="6">B30.2/SPRY domain-containing protein</fullName>
    </submittedName>
</protein>
<evidence type="ECO:0000313" key="5">
    <source>
        <dbReference type="Proteomes" id="UP000887572"/>
    </source>
</evidence>
<evidence type="ECO:0000256" key="1">
    <source>
        <dbReference type="SAM" id="Coils"/>
    </source>
</evidence>
<dbReference type="Proteomes" id="UP000887572">
    <property type="component" value="Unplaced"/>
</dbReference>
<dbReference type="SUPFAM" id="SSF49899">
    <property type="entry name" value="Concanavalin A-like lectins/glucanases"/>
    <property type="match status" value="1"/>
</dbReference>
<dbReference type="InterPro" id="IPR003877">
    <property type="entry name" value="SPRY_dom"/>
</dbReference>
<feature type="compositionally biased region" description="Polar residues" evidence="2">
    <location>
        <begin position="1"/>
        <end position="10"/>
    </location>
</feature>
<evidence type="ECO:0000259" key="4">
    <source>
        <dbReference type="PROSITE" id="PS50188"/>
    </source>
</evidence>
<organism evidence="5 6">
    <name type="scientific">Globodera rostochiensis</name>
    <name type="common">Golden nematode worm</name>
    <name type="synonym">Heterodera rostochiensis</name>
    <dbReference type="NCBI Taxonomy" id="31243"/>
    <lineage>
        <taxon>Eukaryota</taxon>
        <taxon>Metazoa</taxon>
        <taxon>Ecdysozoa</taxon>
        <taxon>Nematoda</taxon>
        <taxon>Chromadorea</taxon>
        <taxon>Rhabditida</taxon>
        <taxon>Tylenchina</taxon>
        <taxon>Tylenchomorpha</taxon>
        <taxon>Tylenchoidea</taxon>
        <taxon>Heteroderidae</taxon>
        <taxon>Heteroderinae</taxon>
        <taxon>Globodera</taxon>
    </lineage>
</organism>
<feature type="compositionally biased region" description="Basic and acidic residues" evidence="2">
    <location>
        <begin position="11"/>
        <end position="22"/>
    </location>
</feature>
<keyword evidence="1" id="KW-0175">Coiled coil</keyword>